<evidence type="ECO:0000313" key="1">
    <source>
        <dbReference type="EMBL" id="MBA0083753.1"/>
    </source>
</evidence>
<comment type="caution">
    <text evidence="1">The sequence shown here is derived from an EMBL/GenBank/DDBJ whole genome shotgun (WGS) entry which is preliminary data.</text>
</comment>
<proteinExistence type="predicted"/>
<organism evidence="1 2">
    <name type="scientific">Candidatus Acidiferrum panamense</name>
    <dbReference type="NCBI Taxonomy" id="2741543"/>
    <lineage>
        <taxon>Bacteria</taxon>
        <taxon>Pseudomonadati</taxon>
        <taxon>Acidobacteriota</taxon>
        <taxon>Terriglobia</taxon>
        <taxon>Candidatus Acidiferrales</taxon>
        <taxon>Candidatus Acidiferrum</taxon>
    </lineage>
</organism>
<keyword evidence="2" id="KW-1185">Reference proteome</keyword>
<dbReference type="EMBL" id="JACDQQ010000208">
    <property type="protein sequence ID" value="MBA0083753.1"/>
    <property type="molecule type" value="Genomic_DNA"/>
</dbReference>
<accession>A0A7V8NLX3</accession>
<dbReference type="AlphaFoldDB" id="A0A7V8NLX3"/>
<evidence type="ECO:0000313" key="2">
    <source>
        <dbReference type="Proteomes" id="UP000567293"/>
    </source>
</evidence>
<sequence length="109" mass="12088">MPTTLIYSGRFVFAHNVSGVDPITNDNPGPLIISTVTAYCGAELGGSFTFEDDVDGVMLFYTVPALPSDPNVRNKVWTRLHIVWDAGRTFRIITDPGWDYSVHGYKFST</sequence>
<reference evidence="1" key="1">
    <citation type="submission" date="2020-06" db="EMBL/GenBank/DDBJ databases">
        <title>Legume-microbial interactions unlock mineral nutrients during tropical forest succession.</title>
        <authorList>
            <person name="Epihov D.Z."/>
        </authorList>
    </citation>
    <scope>NUCLEOTIDE SEQUENCE [LARGE SCALE GENOMIC DNA]</scope>
    <source>
        <strain evidence="1">Pan2503</strain>
    </source>
</reference>
<gene>
    <name evidence="1" type="ORF">HRJ53_02040</name>
</gene>
<name>A0A7V8NLX3_9BACT</name>
<dbReference type="Proteomes" id="UP000567293">
    <property type="component" value="Unassembled WGS sequence"/>
</dbReference>
<protein>
    <submittedName>
        <fullName evidence="1">Uncharacterized protein</fullName>
    </submittedName>
</protein>